<dbReference type="VEuPathDB" id="VectorBase:ISCW017737"/>
<evidence type="ECO:0000256" key="6">
    <source>
        <dbReference type="PROSITE-ProRule" id="PRU00309"/>
    </source>
</evidence>
<evidence type="ECO:0000313" key="10">
    <source>
        <dbReference type="Proteomes" id="UP000001555"/>
    </source>
</evidence>
<evidence type="ECO:0000259" key="7">
    <source>
        <dbReference type="PROSITE" id="PS50950"/>
    </source>
</evidence>
<dbReference type="InterPro" id="IPR006612">
    <property type="entry name" value="THAP_Znf"/>
</dbReference>
<keyword evidence="11" id="KW-1267">Proteomics identification</keyword>
<organism>
    <name type="scientific">Ixodes scapularis</name>
    <name type="common">Black-legged tick</name>
    <name type="synonym">Deer tick</name>
    <dbReference type="NCBI Taxonomy" id="6945"/>
    <lineage>
        <taxon>Eukaryota</taxon>
        <taxon>Metazoa</taxon>
        <taxon>Ecdysozoa</taxon>
        <taxon>Arthropoda</taxon>
        <taxon>Chelicerata</taxon>
        <taxon>Arachnida</taxon>
        <taxon>Acari</taxon>
        <taxon>Parasitiformes</taxon>
        <taxon>Ixodida</taxon>
        <taxon>Ixodoidea</taxon>
        <taxon>Ixodidae</taxon>
        <taxon>Ixodinae</taxon>
        <taxon>Ixodes</taxon>
    </lineage>
</organism>
<dbReference type="EnsemblMetazoa" id="ISCW017737-RA">
    <property type="protein sequence ID" value="ISCW017737-PA"/>
    <property type="gene ID" value="ISCW017737"/>
</dbReference>
<sequence>MVNCVVVGCSNRTRNKPSETNYKSVGFYAIPKVRLGECQQTAAITAKRRAAWLQRIRRADLSANATHYRVCGEHFVTGRPTYFMDELNPDWAPSLKLGYKSSVADKPAAVDSHNAHKCLSKFQEMILFFIRLRMNVPLQDLAYRFGVLQSTVSRIVEKWLDVGYTRLSDCIKWPEREHLKKTMPMTFRKEFGSRVAVILDCFEIFIERPSSLVARVLTWSTYKHHNTVKYLIGIAHQGVITFISKGWGGRASDKLITESCGVLDNLLPGDSVLADRGFRIPDAVGVHCARLEIPAFTRGRAQLPPAVVESTRKLANVRIHVERVIGLVRNKYTTLKSTIPGD</sequence>
<name>B7PGF4_IXOSC</name>
<dbReference type="GO" id="GO:0003677">
    <property type="term" value="F:DNA binding"/>
    <property type="evidence" value="ECO:0007669"/>
    <property type="project" value="UniProtKB-UniRule"/>
</dbReference>
<evidence type="ECO:0000313" key="9">
    <source>
        <dbReference type="EnsemblMetazoa" id="ISCW017737-PA"/>
    </source>
</evidence>
<evidence type="ECO:0000256" key="3">
    <source>
        <dbReference type="ARBA" id="ARBA00022771"/>
    </source>
</evidence>
<reference evidence="9" key="2">
    <citation type="submission" date="2020-05" db="UniProtKB">
        <authorList>
            <consortium name="EnsemblMetazoa"/>
        </authorList>
    </citation>
    <scope>IDENTIFICATION</scope>
    <source>
        <strain evidence="9">wikel</strain>
    </source>
</reference>
<proteinExistence type="evidence at protein level"/>
<comment type="cofactor">
    <cofactor evidence="1">
        <name>a divalent metal cation</name>
        <dbReference type="ChEBI" id="CHEBI:60240"/>
    </cofactor>
</comment>
<dbReference type="VEuPathDB" id="VectorBase:ISCP_031861"/>
<keyword evidence="2" id="KW-0479">Metal-binding</keyword>
<keyword evidence="3 6" id="KW-0863">Zinc-finger</keyword>
<dbReference type="AlphaFoldDB" id="B7PGF4"/>
<dbReference type="HOGENOM" id="CLU_025643_1_0_1"/>
<dbReference type="InterPro" id="IPR027806">
    <property type="entry name" value="HARBI1_dom"/>
</dbReference>
<evidence type="ECO:0000313" key="8">
    <source>
        <dbReference type="EMBL" id="EEC05676.1"/>
    </source>
</evidence>
<keyword evidence="4" id="KW-0862">Zinc</keyword>
<dbReference type="PANTHER" id="PTHR23080:SF63">
    <property type="entry name" value="TICK TRANSPOSON"/>
    <property type="match status" value="1"/>
</dbReference>
<accession>B7PGF4</accession>
<dbReference type="Pfam" id="PF13613">
    <property type="entry name" value="HTH_Tnp_4"/>
    <property type="match status" value="1"/>
</dbReference>
<evidence type="ECO:0007829" key="11">
    <source>
        <dbReference type="PeptideAtlas" id="B7PGF4"/>
    </source>
</evidence>
<dbReference type="GO" id="GO:0008270">
    <property type="term" value="F:zinc ion binding"/>
    <property type="evidence" value="ECO:0007669"/>
    <property type="project" value="UniProtKB-KW"/>
</dbReference>
<feature type="domain" description="THAP-type" evidence="7">
    <location>
        <begin position="1"/>
        <end position="96"/>
    </location>
</feature>
<keyword evidence="10" id="KW-1185">Reference proteome</keyword>
<dbReference type="EMBL" id="DS707963">
    <property type="protein sequence ID" value="EEC05676.1"/>
    <property type="molecule type" value="Genomic_DNA"/>
</dbReference>
<dbReference type="Pfam" id="PF05485">
    <property type="entry name" value="THAP"/>
    <property type="match status" value="1"/>
</dbReference>
<evidence type="ECO:0000256" key="4">
    <source>
        <dbReference type="ARBA" id="ARBA00022833"/>
    </source>
</evidence>
<dbReference type="PROSITE" id="PS50950">
    <property type="entry name" value="ZF_THAP"/>
    <property type="match status" value="1"/>
</dbReference>
<dbReference type="OrthoDB" id="6413279at2759"/>
<dbReference type="PANTHER" id="PTHR23080">
    <property type="entry name" value="THAP DOMAIN PROTEIN"/>
    <property type="match status" value="1"/>
</dbReference>
<dbReference type="PaxDb" id="6945-B7PGF4"/>
<gene>
    <name evidence="8" type="ORF">IscW_ISCW017737</name>
</gene>
<dbReference type="SMART" id="SM00980">
    <property type="entry name" value="THAP"/>
    <property type="match status" value="1"/>
</dbReference>
<dbReference type="Proteomes" id="UP000001555">
    <property type="component" value="Unassembled WGS sequence"/>
</dbReference>
<dbReference type="EMBL" id="ABJB010293412">
    <property type="status" value="NOT_ANNOTATED_CDS"/>
    <property type="molecule type" value="Genomic_DNA"/>
</dbReference>
<dbReference type="VEuPathDB" id="VectorBase:ISCP_032186"/>
<dbReference type="SUPFAM" id="SSF57716">
    <property type="entry name" value="Glucocorticoid receptor-like (DNA-binding domain)"/>
    <property type="match status" value="1"/>
</dbReference>
<evidence type="ECO:0000256" key="2">
    <source>
        <dbReference type="ARBA" id="ARBA00022723"/>
    </source>
</evidence>
<reference evidence="8 10" key="1">
    <citation type="submission" date="2008-03" db="EMBL/GenBank/DDBJ databases">
        <title>Annotation of Ixodes scapularis.</title>
        <authorList>
            <consortium name="Ixodes scapularis Genome Project Consortium"/>
            <person name="Caler E."/>
            <person name="Hannick L.I."/>
            <person name="Bidwell S."/>
            <person name="Joardar V."/>
            <person name="Thiagarajan M."/>
            <person name="Amedeo P."/>
            <person name="Galinsky K.J."/>
            <person name="Schobel S."/>
            <person name="Inman J."/>
            <person name="Hostetler J."/>
            <person name="Miller J."/>
            <person name="Hammond M."/>
            <person name="Megy K."/>
            <person name="Lawson D."/>
            <person name="Kodira C."/>
            <person name="Sutton G."/>
            <person name="Meyer J."/>
            <person name="Hill C.A."/>
            <person name="Birren B."/>
            <person name="Nene V."/>
            <person name="Collins F."/>
            <person name="Alarcon-Chaidez F."/>
            <person name="Wikel S."/>
            <person name="Strausberg R."/>
        </authorList>
    </citation>
    <scope>NUCLEOTIDE SEQUENCE [LARGE SCALE GENOMIC DNA]</scope>
    <source>
        <strain evidence="10">Wikel</strain>
        <strain evidence="8">Wikel colony</strain>
    </source>
</reference>
<keyword evidence="5 6" id="KW-0238">DNA-binding</keyword>
<evidence type="ECO:0000256" key="5">
    <source>
        <dbReference type="ARBA" id="ARBA00023125"/>
    </source>
</evidence>
<protein>
    <recommendedName>
        <fullName evidence="7">THAP-type domain-containing protein</fullName>
    </recommendedName>
</protein>
<dbReference type="VEuPathDB" id="VectorBase:ISCI017737"/>
<evidence type="ECO:0000256" key="1">
    <source>
        <dbReference type="ARBA" id="ARBA00001968"/>
    </source>
</evidence>
<dbReference type="STRING" id="6945.B7PGF4"/>
<dbReference type="Pfam" id="PF13359">
    <property type="entry name" value="DDE_Tnp_4"/>
    <property type="match status" value="1"/>
</dbReference>
<dbReference type="InParanoid" id="B7PGF4"/>
<dbReference type="InterPro" id="IPR027805">
    <property type="entry name" value="Transposase_HTH_dom"/>
</dbReference>